<accession>A0AC58Q277</accession>
<proteinExistence type="predicted"/>
<reference evidence="2" key="1">
    <citation type="submission" date="2025-08" db="UniProtKB">
        <authorList>
            <consortium name="RefSeq"/>
        </authorList>
    </citation>
    <scope>IDENTIFICATION</scope>
    <source>
        <tissue evidence="2">Blood</tissue>
    </source>
</reference>
<organism evidence="1 2">
    <name type="scientific">Camelus bactrianus</name>
    <name type="common">Bactrian camel</name>
    <dbReference type="NCBI Taxonomy" id="9837"/>
    <lineage>
        <taxon>Eukaryota</taxon>
        <taxon>Metazoa</taxon>
        <taxon>Chordata</taxon>
        <taxon>Craniata</taxon>
        <taxon>Vertebrata</taxon>
        <taxon>Euteleostomi</taxon>
        <taxon>Mammalia</taxon>
        <taxon>Eutheria</taxon>
        <taxon>Laurasiatheria</taxon>
        <taxon>Artiodactyla</taxon>
        <taxon>Tylopoda</taxon>
        <taxon>Camelidae</taxon>
        <taxon>Camelus</taxon>
    </lineage>
</organism>
<evidence type="ECO:0000313" key="2">
    <source>
        <dbReference type="RefSeq" id="XP_074216384.1"/>
    </source>
</evidence>
<evidence type="ECO:0000313" key="1">
    <source>
        <dbReference type="Proteomes" id="UP001732780"/>
    </source>
</evidence>
<dbReference type="RefSeq" id="XP_074216384.1">
    <property type="nucleotide sequence ID" value="XM_074360283.1"/>
</dbReference>
<protein>
    <submittedName>
        <fullName evidence="2">Uncharacterized protein LOC141576902</fullName>
    </submittedName>
</protein>
<keyword evidence="1" id="KW-1185">Reference proteome</keyword>
<name>A0AC58Q277_CAMBA</name>
<gene>
    <name evidence="2" type="primary">LOC141576902</name>
</gene>
<sequence length="280" mass="29476">MDWVFRDKYALSSQRRGREGLAGPCRQSPAGRAATPVENELFTPVPSPCSWSAPGKLAWSWGRWRGGPSRPPRAERLALGKALVCPCAGSSVCSLSGRRTLGFLHLETAAATCGVRVLSPCPPVRPRLRAGPRGLGGACGAVLLSGHPVEGRVPGADSCCVGFRLLSVLALLSVIQPSSPFCPAGHPVGRRAPTFPRTSPRGLPRERPVVVQRATCTWAPLEPCAASPPTASCSARTVCQLKGPLSGGNDVFREDVRGALWPNVSLLQPAPSAVLSYCHP</sequence>
<dbReference type="Proteomes" id="UP001732780">
    <property type="component" value="Unplaced"/>
</dbReference>